<organism evidence="7 8">
    <name type="scientific">Prochlorothrix hollandica PCC 9006 = CALU 1027</name>
    <dbReference type="NCBI Taxonomy" id="317619"/>
    <lineage>
        <taxon>Bacteria</taxon>
        <taxon>Bacillati</taxon>
        <taxon>Cyanobacteriota</taxon>
        <taxon>Cyanophyceae</taxon>
        <taxon>Prochlorotrichales</taxon>
        <taxon>Prochlorotrichaceae</taxon>
        <taxon>Prochlorothrix</taxon>
    </lineage>
</organism>
<dbReference type="Proteomes" id="UP000034681">
    <property type="component" value="Unassembled WGS sequence"/>
</dbReference>
<evidence type="ECO:0000256" key="6">
    <source>
        <dbReference type="SAM" id="Phobius"/>
    </source>
</evidence>
<proteinExistence type="predicted"/>
<evidence type="ECO:0000256" key="4">
    <source>
        <dbReference type="ARBA" id="ARBA00022989"/>
    </source>
</evidence>
<feature type="transmembrane region" description="Helical" evidence="6">
    <location>
        <begin position="281"/>
        <end position="300"/>
    </location>
</feature>
<comment type="caution">
    <text evidence="7">The sequence shown here is derived from an EMBL/GenBank/DDBJ whole genome shotgun (WGS) entry which is preliminary data.</text>
</comment>
<keyword evidence="2" id="KW-1003">Cell membrane</keyword>
<evidence type="ECO:0000256" key="1">
    <source>
        <dbReference type="ARBA" id="ARBA00004651"/>
    </source>
</evidence>
<evidence type="ECO:0000313" key="8">
    <source>
        <dbReference type="Proteomes" id="UP000034681"/>
    </source>
</evidence>
<evidence type="ECO:0000313" key="7">
    <source>
        <dbReference type="EMBL" id="KKJ00581.1"/>
    </source>
</evidence>
<comment type="subcellular location">
    <subcellularLocation>
        <location evidence="1">Cell membrane</location>
        <topology evidence="1">Multi-pass membrane protein</topology>
    </subcellularLocation>
</comment>
<protein>
    <submittedName>
        <fullName evidence="7">Permease</fullName>
    </submittedName>
</protein>
<accession>A0A0M2PVV8</accession>
<dbReference type="EMBL" id="AJTX02000004">
    <property type="protein sequence ID" value="KKJ00581.1"/>
    <property type="molecule type" value="Genomic_DNA"/>
</dbReference>
<keyword evidence="8" id="KW-1185">Reference proteome</keyword>
<dbReference type="PANTHER" id="PTHR33529:SF6">
    <property type="entry name" value="YJGP_YJGQ FAMILY PERMEASE"/>
    <property type="match status" value="1"/>
</dbReference>
<dbReference type="AlphaFoldDB" id="A0A0M2PVV8"/>
<feature type="transmembrane region" description="Helical" evidence="6">
    <location>
        <begin position="86"/>
        <end position="107"/>
    </location>
</feature>
<keyword evidence="4 6" id="KW-1133">Transmembrane helix</keyword>
<feature type="transmembrane region" description="Helical" evidence="6">
    <location>
        <begin position="6"/>
        <end position="26"/>
    </location>
</feature>
<dbReference type="PANTHER" id="PTHR33529">
    <property type="entry name" value="SLR0882 PROTEIN-RELATED"/>
    <property type="match status" value="1"/>
</dbReference>
<dbReference type="InterPro" id="IPR005495">
    <property type="entry name" value="LptG/LptF_permease"/>
</dbReference>
<evidence type="ECO:0000256" key="5">
    <source>
        <dbReference type="ARBA" id="ARBA00023136"/>
    </source>
</evidence>
<evidence type="ECO:0000256" key="3">
    <source>
        <dbReference type="ARBA" id="ARBA00022692"/>
    </source>
</evidence>
<sequence length="363" mass="40026">MLGPFLFGVAAFTSVGISIGILFDLIRRVSEAGLPMVVAFQIFGLKMPEFIVLAFPMSMLLAALMTYSRLSTDSELVALRSCGISIYRLIVPAVVLSVLVTGLTFLFNESLVPLANYQATLTLDAALNDEKLDFQDRNILYQQYAEVTLPDGSQTNALARIFYARRFDGDSMQGVTILDFSRGNLNQILAAESAEWNAQASAWDFHQGTLYLVAADGSYRSILNFGEHRLQIPKTPLDLASRSKDYGEMNILESYAQLQLLQTTGDEQGVRKLKVRIQQKWAFPFVCVVFGLVGSVLGVLPNQRTNRATAFGFSILIIFSYYLLAFTFSALGVRGSVNPFLAAWMPIFLSLGTGVGLMLRSAR</sequence>
<dbReference type="STRING" id="317619.GCA_000332315_01029"/>
<dbReference type="GO" id="GO:0015920">
    <property type="term" value="P:lipopolysaccharide transport"/>
    <property type="evidence" value="ECO:0007669"/>
    <property type="project" value="TreeGrafter"/>
</dbReference>
<keyword evidence="3 6" id="KW-0812">Transmembrane</keyword>
<dbReference type="GO" id="GO:0043190">
    <property type="term" value="C:ATP-binding cassette (ABC) transporter complex"/>
    <property type="evidence" value="ECO:0007669"/>
    <property type="project" value="TreeGrafter"/>
</dbReference>
<name>A0A0M2PVV8_PROHO</name>
<evidence type="ECO:0000256" key="2">
    <source>
        <dbReference type="ARBA" id="ARBA00022475"/>
    </source>
</evidence>
<feature type="transmembrane region" description="Helical" evidence="6">
    <location>
        <begin position="312"/>
        <end position="333"/>
    </location>
</feature>
<reference evidence="7" key="1">
    <citation type="submission" date="2012-04" db="EMBL/GenBank/DDBJ databases">
        <authorList>
            <person name="Borisov I.G."/>
            <person name="Ivanikova N.V."/>
            <person name="Pinevich A.V."/>
        </authorList>
    </citation>
    <scope>NUCLEOTIDE SEQUENCE</scope>
    <source>
        <strain evidence="7">CALU 1027</strain>
    </source>
</reference>
<keyword evidence="5 6" id="KW-0472">Membrane</keyword>
<feature type="transmembrane region" description="Helical" evidence="6">
    <location>
        <begin position="47"/>
        <end position="66"/>
    </location>
</feature>
<dbReference type="eggNOG" id="COG0795">
    <property type="taxonomic scope" value="Bacteria"/>
</dbReference>
<feature type="transmembrane region" description="Helical" evidence="6">
    <location>
        <begin position="340"/>
        <end position="359"/>
    </location>
</feature>
<gene>
    <name evidence="7" type="ORF">PROH_11260</name>
</gene>
<dbReference type="Pfam" id="PF03739">
    <property type="entry name" value="LptF_LptG"/>
    <property type="match status" value="1"/>
</dbReference>